<reference evidence="1 2" key="1">
    <citation type="submission" date="2020-08" db="EMBL/GenBank/DDBJ databases">
        <title>Genomic Encyclopedia of Type Strains, Phase III (KMG-III): the genomes of soil and plant-associated and newly described type strains.</title>
        <authorList>
            <person name="Whitman W."/>
        </authorList>
    </citation>
    <scope>NUCLEOTIDE SEQUENCE [LARGE SCALE GENOMIC DNA]</scope>
    <source>
        <strain evidence="1 2">CECT 3287</strain>
    </source>
</reference>
<dbReference type="AlphaFoldDB" id="A0A7W5FKE0"/>
<evidence type="ECO:0000313" key="1">
    <source>
        <dbReference type="EMBL" id="MBB3101606.1"/>
    </source>
</evidence>
<gene>
    <name evidence="1" type="ORF">FHR83_009335</name>
</gene>
<evidence type="ECO:0000313" key="2">
    <source>
        <dbReference type="Proteomes" id="UP000590749"/>
    </source>
</evidence>
<protein>
    <submittedName>
        <fullName evidence="1">Uncharacterized protein</fullName>
    </submittedName>
</protein>
<accession>A0A7W5FKE0</accession>
<dbReference type="Proteomes" id="UP000590749">
    <property type="component" value="Unassembled WGS sequence"/>
</dbReference>
<dbReference type="EMBL" id="JACHXF010000042">
    <property type="protein sequence ID" value="MBB3101606.1"/>
    <property type="molecule type" value="Genomic_DNA"/>
</dbReference>
<name>A0A7W5FKE0_9ACTN</name>
<keyword evidence="2" id="KW-1185">Reference proteome</keyword>
<organism evidence="1 2">
    <name type="scientific">Actinoplanes campanulatus</name>
    <dbReference type="NCBI Taxonomy" id="113559"/>
    <lineage>
        <taxon>Bacteria</taxon>
        <taxon>Bacillati</taxon>
        <taxon>Actinomycetota</taxon>
        <taxon>Actinomycetes</taxon>
        <taxon>Micromonosporales</taxon>
        <taxon>Micromonosporaceae</taxon>
        <taxon>Actinoplanes</taxon>
    </lineage>
</organism>
<sequence>MAMMIKHHDFPANFMKTAQLQRMRKDAGTVT</sequence>
<proteinExistence type="predicted"/>
<comment type="caution">
    <text evidence="1">The sequence shown here is derived from an EMBL/GenBank/DDBJ whole genome shotgun (WGS) entry which is preliminary data.</text>
</comment>